<dbReference type="Pfam" id="PF06812">
    <property type="entry name" value="ImpA_N"/>
    <property type="match status" value="1"/>
</dbReference>
<evidence type="ECO:0000313" key="6">
    <source>
        <dbReference type="EMBL" id="OUM71232.1"/>
    </source>
</evidence>
<accession>A0A1Y3NXI4</accession>
<evidence type="ECO:0000256" key="4">
    <source>
        <dbReference type="SAM" id="Phobius"/>
    </source>
</evidence>
<evidence type="ECO:0000256" key="2">
    <source>
        <dbReference type="ARBA" id="ARBA00023136"/>
    </source>
</evidence>
<name>A0A1Y3NXI4_9PSED</name>
<keyword evidence="4" id="KW-0812">Transmembrane</keyword>
<keyword evidence="7" id="KW-1185">Reference proteome</keyword>
<keyword evidence="6" id="KW-0969">Cilium</keyword>
<feature type="domain" description="OmpA-like" evidence="5">
    <location>
        <begin position="261"/>
        <end position="379"/>
    </location>
</feature>
<keyword evidence="4" id="KW-1133">Transmembrane helix</keyword>
<gene>
    <name evidence="6" type="ORF">AUC60_24210</name>
</gene>
<comment type="subcellular location">
    <subcellularLocation>
        <location evidence="1">Cell outer membrane</location>
    </subcellularLocation>
</comment>
<keyword evidence="6" id="KW-0282">Flagellum</keyword>
<evidence type="ECO:0000256" key="1">
    <source>
        <dbReference type="ARBA" id="ARBA00004442"/>
    </source>
</evidence>
<dbReference type="AlphaFoldDB" id="A0A1Y3NXI4"/>
<protein>
    <submittedName>
        <fullName evidence="6">Flagellar motor protein MotB</fullName>
    </submittedName>
</protein>
<dbReference type="CDD" id="cd07185">
    <property type="entry name" value="OmpA_C-like"/>
    <property type="match status" value="1"/>
</dbReference>
<organism evidence="6 7">
    <name type="scientific">Pseudomonas caspiana</name>
    <dbReference type="NCBI Taxonomy" id="1451454"/>
    <lineage>
        <taxon>Bacteria</taxon>
        <taxon>Pseudomonadati</taxon>
        <taxon>Pseudomonadota</taxon>
        <taxon>Gammaproteobacteria</taxon>
        <taxon>Pseudomonadales</taxon>
        <taxon>Pseudomonadaceae</taxon>
        <taxon>Pseudomonas</taxon>
    </lineage>
</organism>
<dbReference type="PROSITE" id="PS51123">
    <property type="entry name" value="OMPA_2"/>
    <property type="match status" value="1"/>
</dbReference>
<dbReference type="EMBL" id="LOHF01000030">
    <property type="protein sequence ID" value="OUM71232.1"/>
    <property type="molecule type" value="Genomic_DNA"/>
</dbReference>
<proteinExistence type="predicted"/>
<dbReference type="PANTHER" id="PTHR30329">
    <property type="entry name" value="STATOR ELEMENT OF FLAGELLAR MOTOR COMPLEX"/>
    <property type="match status" value="1"/>
</dbReference>
<evidence type="ECO:0000259" key="5">
    <source>
        <dbReference type="PROSITE" id="PS51123"/>
    </source>
</evidence>
<evidence type="ECO:0000313" key="7">
    <source>
        <dbReference type="Proteomes" id="UP000195440"/>
    </source>
</evidence>
<dbReference type="Proteomes" id="UP000195440">
    <property type="component" value="Unassembled WGS sequence"/>
</dbReference>
<dbReference type="InterPro" id="IPR006665">
    <property type="entry name" value="OmpA-like"/>
</dbReference>
<evidence type="ECO:0000256" key="3">
    <source>
        <dbReference type="PROSITE-ProRule" id="PRU00473"/>
    </source>
</evidence>
<keyword evidence="2 3" id="KW-0472">Membrane</keyword>
<dbReference type="Pfam" id="PF00691">
    <property type="entry name" value="OmpA"/>
    <property type="match status" value="1"/>
</dbReference>
<dbReference type="Gene3D" id="3.30.1330.60">
    <property type="entry name" value="OmpA-like domain"/>
    <property type="match status" value="1"/>
</dbReference>
<comment type="caution">
    <text evidence="6">The sequence shown here is derived from an EMBL/GenBank/DDBJ whole genome shotgun (WGS) entry which is preliminary data.</text>
</comment>
<dbReference type="GO" id="GO:0009279">
    <property type="term" value="C:cell outer membrane"/>
    <property type="evidence" value="ECO:0007669"/>
    <property type="project" value="UniProtKB-SubCell"/>
</dbReference>
<dbReference type="SUPFAM" id="SSF103088">
    <property type="entry name" value="OmpA-like"/>
    <property type="match status" value="1"/>
</dbReference>
<dbReference type="PANTHER" id="PTHR30329:SF20">
    <property type="entry name" value="EXPORTED PROTEIN"/>
    <property type="match status" value="1"/>
</dbReference>
<reference evidence="6 7" key="1">
    <citation type="journal article" date="2017" name="Syst. Appl. Microbiol.">
        <title>Pseudomonas caspiana sp. nov., a citrus pathogen in the Pseudomonas syringae phylogenetic group.</title>
        <authorList>
            <person name="Busquets A."/>
            <person name="Gomila M."/>
            <person name="Beiki F."/>
            <person name="Mulet M."/>
            <person name="Rahimian H."/>
            <person name="Garcia-Valdes E."/>
            <person name="Lalucat J."/>
        </authorList>
    </citation>
    <scope>NUCLEOTIDE SEQUENCE [LARGE SCALE GENOMIC DNA]</scope>
    <source>
        <strain evidence="6 7">FBF102</strain>
    </source>
</reference>
<dbReference type="PRINTS" id="PR01021">
    <property type="entry name" value="OMPADOMAIN"/>
</dbReference>
<feature type="transmembrane region" description="Helical" evidence="4">
    <location>
        <begin position="220"/>
        <end position="240"/>
    </location>
</feature>
<dbReference type="InterPro" id="IPR010657">
    <property type="entry name" value="ImpA_N"/>
</dbReference>
<dbReference type="InterPro" id="IPR036737">
    <property type="entry name" value="OmpA-like_sf"/>
</dbReference>
<dbReference type="InterPro" id="IPR006664">
    <property type="entry name" value="OMP_bac"/>
</dbReference>
<dbReference type="InterPro" id="IPR050330">
    <property type="entry name" value="Bact_OuterMem_StrucFunc"/>
</dbReference>
<dbReference type="OrthoDB" id="345640at2"/>
<keyword evidence="6" id="KW-0966">Cell projection</keyword>
<dbReference type="RefSeq" id="WP_087273757.1">
    <property type="nucleotide sequence ID" value="NZ_JBJGBV010000023.1"/>
</dbReference>
<sequence>MTALFEMRIRVGGDPRGFHEFIALRTELAKLSHPACPDVDWAKVEQLCLALFEVNGAELQTVAAFILARSQLHGLDGMAEGMALMEAMGREWASVWPTAALARADILTWLFAQLQHLLRRLDTRVGSVQMLGHLESRLAGLYGLLQRQDQVSVTSLSGLRQQISSRMLRLEQDFVVSRPTQRMPTAPEPAFVMPVVILTTPRASDAPISTLKTTTRRTRLWLLGLAATVALGIGLVWKVWLANPDTDLSSRVVNIFYTARVIPDAVRLDSLSLFDAGSSVLKPDSTKILINALVSIKAQPGWLIVIAGHTDSTGDVEQNIQISHARASAVRDWMQRMGGISANCFAVQGFGAREPIATNETDAGRATNRRVDIRLVPQAGACK</sequence>